<evidence type="ECO:0000256" key="2">
    <source>
        <dbReference type="ARBA" id="ARBA00022692"/>
    </source>
</evidence>
<feature type="transmembrane region" description="Helical" evidence="5">
    <location>
        <begin position="117"/>
        <end position="139"/>
    </location>
</feature>
<evidence type="ECO:0000256" key="3">
    <source>
        <dbReference type="ARBA" id="ARBA00022989"/>
    </source>
</evidence>
<feature type="transmembrane region" description="Helical" evidence="5">
    <location>
        <begin position="345"/>
        <end position="367"/>
    </location>
</feature>
<evidence type="ECO:0000313" key="7">
    <source>
        <dbReference type="EMBL" id="QEQ70602.1"/>
    </source>
</evidence>
<dbReference type="Pfam" id="PF04932">
    <property type="entry name" value="Wzy_C"/>
    <property type="match status" value="1"/>
</dbReference>
<name>A0A5P1PNU4_VIBPH</name>
<evidence type="ECO:0000256" key="4">
    <source>
        <dbReference type="ARBA" id="ARBA00023136"/>
    </source>
</evidence>
<gene>
    <name evidence="7" type="primary">wzy</name>
</gene>
<dbReference type="InterPro" id="IPR007016">
    <property type="entry name" value="O-antigen_ligase-rel_domated"/>
</dbReference>
<sequence>MLRKNINRISCVKLSGFLFVFGITINTFKTGTYDFLLYGYIITLFTSFFLLFKFKYIKRSSILFFLFLLFVCFIYPLVFVQSIPNELSFKYLFMLSPLLFIPFYFDNEELGRVMVKYINIYSLLSVSLFFFGIGVDYGYGAPRMQGFLSEPSAWGGFASVLLLSGVYYRSYFNIALFTLLIALTMSPMTMLVCLFSLLIYTITRLPNILRFLTYGLILFTVAVSIYSLLTISFDNIPLRRLSEGVLYIVTLGEQGYNPRFEVMMNMVNFLIEREHIYFGYGVNQSWFFEQEMNSISSFNLWMEWLFSFGLIGLIGYGLVSLFILFKRYGNPHIKILLISFYSYTLLNSAQGITIQIIFYVFLIVSILESYINLNRGNEFEVKE</sequence>
<dbReference type="GO" id="GO:0016020">
    <property type="term" value="C:membrane"/>
    <property type="evidence" value="ECO:0007669"/>
    <property type="project" value="UniProtKB-SubCell"/>
</dbReference>
<protein>
    <submittedName>
        <fullName evidence="7">Putative membrane protein</fullName>
    </submittedName>
</protein>
<feature type="transmembrane region" description="Helical" evidence="5">
    <location>
        <begin position="175"/>
        <end position="202"/>
    </location>
</feature>
<feature type="transmembrane region" description="Helical" evidence="5">
    <location>
        <begin position="89"/>
        <end position="105"/>
    </location>
</feature>
<feature type="transmembrane region" description="Helical" evidence="5">
    <location>
        <begin position="12"/>
        <end position="29"/>
    </location>
</feature>
<proteinExistence type="predicted"/>
<dbReference type="EMBL" id="MK455077">
    <property type="protein sequence ID" value="QEQ70602.1"/>
    <property type="molecule type" value="Genomic_DNA"/>
</dbReference>
<feature type="transmembrane region" description="Helical" evidence="5">
    <location>
        <begin position="304"/>
        <end position="325"/>
    </location>
</feature>
<keyword evidence="4 5" id="KW-0472">Membrane</keyword>
<keyword evidence="2 5" id="KW-0812">Transmembrane</keyword>
<keyword evidence="3 5" id="KW-1133">Transmembrane helix</keyword>
<reference evidence="7" key="1">
    <citation type="journal article" date="2019" name="Int. J. Food Microbiol.">
        <title>Developing a novel molecular serotyping system based on capsular polysaccharide synthesis gene clusters of Vibrio parahaemolyticus.</title>
        <authorList>
            <person name="Pang Y."/>
            <person name="Guo X."/>
            <person name="Tian X."/>
            <person name="Liu F."/>
            <person name="Wang L."/>
            <person name="Wu J."/>
            <person name="Zhang S."/>
            <person name="Li S."/>
            <person name="Liu B."/>
        </authorList>
    </citation>
    <scope>NUCLEOTIDE SEQUENCE</scope>
    <source>
        <strain evidence="7">G2941</strain>
    </source>
</reference>
<feature type="transmembrane region" description="Helical" evidence="5">
    <location>
        <begin position="208"/>
        <end position="231"/>
    </location>
</feature>
<evidence type="ECO:0000256" key="5">
    <source>
        <dbReference type="SAM" id="Phobius"/>
    </source>
</evidence>
<feature type="domain" description="O-antigen ligase-related" evidence="6">
    <location>
        <begin position="174"/>
        <end position="316"/>
    </location>
</feature>
<evidence type="ECO:0000256" key="1">
    <source>
        <dbReference type="ARBA" id="ARBA00004141"/>
    </source>
</evidence>
<dbReference type="AlphaFoldDB" id="A0A5P1PNU4"/>
<comment type="subcellular location">
    <subcellularLocation>
        <location evidence="1">Membrane</location>
        <topology evidence="1">Multi-pass membrane protein</topology>
    </subcellularLocation>
</comment>
<accession>A0A5P1PNU4</accession>
<feature type="transmembrane region" description="Helical" evidence="5">
    <location>
        <begin position="35"/>
        <end position="52"/>
    </location>
</feature>
<feature type="transmembrane region" description="Helical" evidence="5">
    <location>
        <begin position="64"/>
        <end position="83"/>
    </location>
</feature>
<evidence type="ECO:0000259" key="6">
    <source>
        <dbReference type="Pfam" id="PF04932"/>
    </source>
</evidence>
<organism evidence="7">
    <name type="scientific">Vibrio parahaemolyticus</name>
    <dbReference type="NCBI Taxonomy" id="670"/>
    <lineage>
        <taxon>Bacteria</taxon>
        <taxon>Pseudomonadati</taxon>
        <taxon>Pseudomonadota</taxon>
        <taxon>Gammaproteobacteria</taxon>
        <taxon>Vibrionales</taxon>
        <taxon>Vibrionaceae</taxon>
        <taxon>Vibrio</taxon>
    </lineage>
</organism>